<proteinExistence type="predicted"/>
<organism evidence="2 3">
    <name type="scientific">Cymbomonas tetramitiformis</name>
    <dbReference type="NCBI Taxonomy" id="36881"/>
    <lineage>
        <taxon>Eukaryota</taxon>
        <taxon>Viridiplantae</taxon>
        <taxon>Chlorophyta</taxon>
        <taxon>Pyramimonadophyceae</taxon>
        <taxon>Pyramimonadales</taxon>
        <taxon>Pyramimonadaceae</taxon>
        <taxon>Cymbomonas</taxon>
    </lineage>
</organism>
<reference evidence="2 3" key="1">
    <citation type="journal article" date="2015" name="Genome Biol. Evol.">
        <title>Comparative Genomics of a Bacterivorous Green Alga Reveals Evolutionary Causalities and Consequences of Phago-Mixotrophic Mode of Nutrition.</title>
        <authorList>
            <person name="Burns J.A."/>
            <person name="Paasch A."/>
            <person name="Narechania A."/>
            <person name="Kim E."/>
        </authorList>
    </citation>
    <scope>NUCLEOTIDE SEQUENCE [LARGE SCALE GENOMIC DNA]</scope>
    <source>
        <strain evidence="2 3">PLY_AMNH</strain>
    </source>
</reference>
<evidence type="ECO:0000313" key="2">
    <source>
        <dbReference type="EMBL" id="KAK3260955.1"/>
    </source>
</evidence>
<dbReference type="AlphaFoldDB" id="A0AAE0FK41"/>
<evidence type="ECO:0000256" key="1">
    <source>
        <dbReference type="SAM" id="MobiDB-lite"/>
    </source>
</evidence>
<comment type="caution">
    <text evidence="2">The sequence shown here is derived from an EMBL/GenBank/DDBJ whole genome shotgun (WGS) entry which is preliminary data.</text>
</comment>
<name>A0AAE0FK41_9CHLO</name>
<accession>A0AAE0FK41</accession>
<sequence>MAERSGIVDCSVALGASVEETVEVCRAEGEVVEREEVNKGAEMGTSGEEAGEEVATQEWEEGWGFPMCSTLERKNSKEKGARSLKRLGLARTNLTEEGAWQTKRLGKAMKIRTEEGALSPMR</sequence>
<feature type="region of interest" description="Disordered" evidence="1">
    <location>
        <begin position="36"/>
        <end position="62"/>
    </location>
</feature>
<dbReference type="EMBL" id="LGRX02017291">
    <property type="protein sequence ID" value="KAK3260955.1"/>
    <property type="molecule type" value="Genomic_DNA"/>
</dbReference>
<dbReference type="Proteomes" id="UP001190700">
    <property type="component" value="Unassembled WGS sequence"/>
</dbReference>
<protein>
    <submittedName>
        <fullName evidence="2">Uncharacterized protein</fullName>
    </submittedName>
</protein>
<keyword evidence="3" id="KW-1185">Reference proteome</keyword>
<evidence type="ECO:0000313" key="3">
    <source>
        <dbReference type="Proteomes" id="UP001190700"/>
    </source>
</evidence>
<gene>
    <name evidence="2" type="ORF">CYMTET_30115</name>
</gene>